<evidence type="ECO:0000313" key="4">
    <source>
        <dbReference type="Proteomes" id="UP000005447"/>
    </source>
</evidence>
<reference evidence="4" key="1">
    <citation type="journal article" date="2011" name="Nature">
        <title>A high-resolution map of human evolutionary constraint using 29 mammals.</title>
        <authorList>
            <person name="Lindblad-Toh K."/>
            <person name="Garber M."/>
            <person name="Zuk O."/>
            <person name="Lin M.F."/>
            <person name="Parker B.J."/>
            <person name="Washietl S."/>
            <person name="Kheradpour P."/>
            <person name="Ernst J."/>
            <person name="Jordan G."/>
            <person name="Mauceli E."/>
            <person name="Ward L.D."/>
            <person name="Lowe C.B."/>
            <person name="Holloway A.K."/>
            <person name="Clamp M."/>
            <person name="Gnerre S."/>
            <person name="Alfoldi J."/>
            <person name="Beal K."/>
            <person name="Chang J."/>
            <person name="Clawson H."/>
            <person name="Cuff J."/>
            <person name="Di Palma F."/>
            <person name="Fitzgerald S."/>
            <person name="Flicek P."/>
            <person name="Guttman M."/>
            <person name="Hubisz M.J."/>
            <person name="Jaffe D.B."/>
            <person name="Jungreis I."/>
            <person name="Kent W.J."/>
            <person name="Kostka D."/>
            <person name="Lara M."/>
            <person name="Martins A.L."/>
            <person name="Massingham T."/>
            <person name="Moltke I."/>
            <person name="Raney B.J."/>
            <person name="Rasmussen M.D."/>
            <person name="Robinson J."/>
            <person name="Stark A."/>
            <person name="Vilella A.J."/>
            <person name="Wen J."/>
            <person name="Xie X."/>
            <person name="Zody M.C."/>
            <person name="Baldwin J."/>
            <person name="Bloom T."/>
            <person name="Chin C.W."/>
            <person name="Heiman D."/>
            <person name="Nicol R."/>
            <person name="Nusbaum C."/>
            <person name="Young S."/>
            <person name="Wilkinson J."/>
            <person name="Worley K.C."/>
            <person name="Kovar C.L."/>
            <person name="Muzny D.M."/>
            <person name="Gibbs R.A."/>
            <person name="Cree A."/>
            <person name="Dihn H.H."/>
            <person name="Fowler G."/>
            <person name="Jhangiani S."/>
            <person name="Joshi V."/>
            <person name="Lee S."/>
            <person name="Lewis L.R."/>
            <person name="Nazareth L.V."/>
            <person name="Okwuonu G."/>
            <person name="Santibanez J."/>
            <person name="Warren W.C."/>
            <person name="Mardis E.R."/>
            <person name="Weinstock G.M."/>
            <person name="Wilson R.K."/>
            <person name="Delehaunty K."/>
            <person name="Dooling D."/>
            <person name="Fronik C."/>
            <person name="Fulton L."/>
            <person name="Fulton B."/>
            <person name="Graves T."/>
            <person name="Minx P."/>
            <person name="Sodergren E."/>
            <person name="Birney E."/>
            <person name="Margulies E.H."/>
            <person name="Herrero J."/>
            <person name="Green E.D."/>
            <person name="Haussler D."/>
            <person name="Siepel A."/>
            <person name="Goldman N."/>
            <person name="Pollard K.S."/>
            <person name="Pedersen J.S."/>
            <person name="Lander E.S."/>
            <person name="Kellis M."/>
        </authorList>
    </citation>
    <scope>NUCLEOTIDE SEQUENCE [LARGE SCALE GENOMIC DNA]</scope>
    <source>
        <strain evidence="4">2N</strain>
    </source>
</reference>
<keyword evidence="1" id="KW-0221">Differentiation</keyword>
<dbReference type="FunFam" id="3.30.420.610:FF:000005">
    <property type="entry name" value="Tudor domain-containing protein 5"/>
    <property type="match status" value="1"/>
</dbReference>
<dbReference type="InterPro" id="IPR025605">
    <property type="entry name" value="OST-HTH/LOTUS_dom"/>
</dbReference>
<dbReference type="Bgee" id="ENSCPOG00000032476">
    <property type="expression patterns" value="Expressed in testis and 2 other cell types or tissues"/>
</dbReference>
<dbReference type="PROSITE" id="PS51644">
    <property type="entry name" value="HTH_OST"/>
    <property type="match status" value="1"/>
</dbReference>
<dbReference type="EMBL" id="AAKN02017681">
    <property type="status" value="NOT_ANNOTATED_CDS"/>
    <property type="molecule type" value="Genomic_DNA"/>
</dbReference>
<feature type="domain" description="HTH OST-type" evidence="2">
    <location>
        <begin position="7"/>
        <end position="80"/>
    </location>
</feature>
<dbReference type="AlphaFoldDB" id="A0A286XQ21"/>
<evidence type="ECO:0000256" key="1">
    <source>
        <dbReference type="ARBA" id="ARBA00022782"/>
    </source>
</evidence>
<dbReference type="InParanoid" id="A0A286XQ21"/>
<evidence type="ECO:0000313" key="3">
    <source>
        <dbReference type="Ensembl" id="ENSCPOP00000027595.1"/>
    </source>
</evidence>
<dbReference type="GeneTree" id="ENSGT00940000159902"/>
<dbReference type="OMA" id="NMESPKQ"/>
<evidence type="ECO:0000259" key="2">
    <source>
        <dbReference type="PROSITE" id="PS51644"/>
    </source>
</evidence>
<protein>
    <recommendedName>
        <fullName evidence="2">HTH OST-type domain-containing protein</fullName>
    </recommendedName>
</protein>
<reference evidence="3" key="2">
    <citation type="submission" date="2025-08" db="UniProtKB">
        <authorList>
            <consortium name="Ensembl"/>
        </authorList>
    </citation>
    <scope>IDENTIFICATION</scope>
    <source>
        <strain evidence="3">2N</strain>
    </source>
</reference>
<dbReference type="GO" id="GO:0030154">
    <property type="term" value="P:cell differentiation"/>
    <property type="evidence" value="ECO:0007669"/>
    <property type="project" value="UniProtKB-KW"/>
</dbReference>
<name>A0A286XQ21_CAVPO</name>
<dbReference type="eggNOG" id="KOG2039">
    <property type="taxonomic scope" value="Eukaryota"/>
</dbReference>
<dbReference type="Pfam" id="PF12872">
    <property type="entry name" value="OST-HTH"/>
    <property type="match status" value="1"/>
</dbReference>
<dbReference type="Gene3D" id="3.30.420.610">
    <property type="entry name" value="LOTUS domain-like"/>
    <property type="match status" value="1"/>
</dbReference>
<dbReference type="VEuPathDB" id="HostDB:ENSCPOG00000032476"/>
<dbReference type="Proteomes" id="UP000005447">
    <property type="component" value="Unassembled WGS sequence"/>
</dbReference>
<dbReference type="STRING" id="10141.ENSCPOP00000027595"/>
<proteinExistence type="predicted"/>
<dbReference type="InterPro" id="IPR041966">
    <property type="entry name" value="LOTUS-like"/>
</dbReference>
<sequence length="199" mass="21942">MSEQERIQDCLKKEIRSLLISTKDGLTPHQLEKEYLLMVGNRLPLRILGYRSTMELVLDMPEVVNVCPCGDGTVILKAIPDESTKGMASLVAKQRSNHKGQNSMQKARASICSGTSSRRVPYRGRVPPILPAVVKSFSVTKPCFSQPVPNTEPPKQIVNMEKTSTFSAGRTSRLNHTEKLHQLENSFKSVIAQIGPGGT</sequence>
<reference evidence="3" key="3">
    <citation type="submission" date="2025-09" db="UniProtKB">
        <authorList>
            <consortium name="Ensembl"/>
        </authorList>
    </citation>
    <scope>IDENTIFICATION</scope>
    <source>
        <strain evidence="3">2N</strain>
    </source>
</reference>
<keyword evidence="4" id="KW-1185">Reference proteome</keyword>
<organism evidence="3 4">
    <name type="scientific">Cavia porcellus</name>
    <name type="common">Guinea pig</name>
    <dbReference type="NCBI Taxonomy" id="10141"/>
    <lineage>
        <taxon>Eukaryota</taxon>
        <taxon>Metazoa</taxon>
        <taxon>Chordata</taxon>
        <taxon>Craniata</taxon>
        <taxon>Vertebrata</taxon>
        <taxon>Euteleostomi</taxon>
        <taxon>Mammalia</taxon>
        <taxon>Eutheria</taxon>
        <taxon>Euarchontoglires</taxon>
        <taxon>Glires</taxon>
        <taxon>Rodentia</taxon>
        <taxon>Hystricomorpha</taxon>
        <taxon>Caviidae</taxon>
        <taxon>Cavia</taxon>
    </lineage>
</organism>
<accession>A0A286XQ21</accession>
<dbReference type="Ensembl" id="ENSCPOT00000033703.1">
    <property type="protein sequence ID" value="ENSCPOP00000027595.1"/>
    <property type="gene ID" value="ENSCPOG00000032476.1"/>
</dbReference>